<comment type="caution">
    <text evidence="2">The sequence shown here is derived from an EMBL/GenBank/DDBJ whole genome shotgun (WGS) entry which is preliminary data.</text>
</comment>
<keyword evidence="1" id="KW-1133">Transmembrane helix</keyword>
<evidence type="ECO:0000313" key="2">
    <source>
        <dbReference type="EMBL" id="TLP91623.1"/>
    </source>
</evidence>
<proteinExistence type="predicted"/>
<dbReference type="RefSeq" id="WP_107545519.1">
    <property type="nucleotide sequence ID" value="NZ_JAJAGM010000001.1"/>
</dbReference>
<organism evidence="2 3">
    <name type="scientific">Staphylococcus xylosus</name>
    <dbReference type="NCBI Taxonomy" id="1288"/>
    <lineage>
        <taxon>Bacteria</taxon>
        <taxon>Bacillati</taxon>
        <taxon>Bacillota</taxon>
        <taxon>Bacilli</taxon>
        <taxon>Bacillales</taxon>
        <taxon>Staphylococcaceae</taxon>
        <taxon>Staphylococcus</taxon>
    </lineage>
</organism>
<feature type="transmembrane region" description="Helical" evidence="1">
    <location>
        <begin position="30"/>
        <end position="48"/>
    </location>
</feature>
<dbReference type="InterPro" id="IPR038765">
    <property type="entry name" value="Papain-like_cys_pep_sf"/>
</dbReference>
<dbReference type="EMBL" id="VBTJ01000001">
    <property type="protein sequence ID" value="TLP91623.1"/>
    <property type="molecule type" value="Genomic_DNA"/>
</dbReference>
<name>A0A5R9B856_STAXY</name>
<protein>
    <submittedName>
        <fullName evidence="2">Uncharacterized protein</fullName>
    </submittedName>
</protein>
<dbReference type="Gene3D" id="3.90.1720.10">
    <property type="entry name" value="endopeptidase domain like (from Nostoc punctiforme)"/>
    <property type="match status" value="1"/>
</dbReference>
<keyword evidence="1" id="KW-0472">Membrane</keyword>
<evidence type="ECO:0000313" key="3">
    <source>
        <dbReference type="Proteomes" id="UP000307747"/>
    </source>
</evidence>
<reference evidence="2 3" key="1">
    <citation type="submission" date="2019-05" db="EMBL/GenBank/DDBJ databases">
        <title>The metagenome of a microbial culture collection derived from dairy environment covers the genomic content of the human microbiome.</title>
        <authorList>
            <person name="Roder T."/>
            <person name="Wuthrich D."/>
            <person name="Sattari Z."/>
            <person name="Von Ah U."/>
            <person name="Bar C."/>
            <person name="Ronchi F."/>
            <person name="Macpherson A.J."/>
            <person name="Ganal-Vonarburg S.C."/>
            <person name="Bruggmann R."/>
            <person name="Vergeres G."/>
        </authorList>
    </citation>
    <scope>NUCLEOTIDE SEQUENCE [LARGE SCALE GENOMIC DNA]</scope>
    <source>
        <strain evidence="2 3">FAM 20833</strain>
    </source>
</reference>
<accession>A0A5R9B856</accession>
<feature type="transmembrane region" description="Helical" evidence="1">
    <location>
        <begin position="7"/>
        <end position="24"/>
    </location>
</feature>
<gene>
    <name evidence="2" type="ORF">FEZ53_04875</name>
</gene>
<keyword evidence="1" id="KW-0812">Transmembrane</keyword>
<dbReference type="OrthoDB" id="1645744at2"/>
<feature type="transmembrane region" description="Helical" evidence="1">
    <location>
        <begin position="57"/>
        <end position="78"/>
    </location>
</feature>
<feature type="transmembrane region" description="Helical" evidence="1">
    <location>
        <begin position="84"/>
        <end position="105"/>
    </location>
</feature>
<sequence>MMLKSIYIRFIQLLVLILFITLIFAQKPVFFVVIYAISTVLLIFSTILTKQFMKTKIILILIYILILVLQQVYINGFVFNEKGIWIAFIIEKIVAIIIIFVPFFVRYLHYLYTLENQFSSQEQSSVNFAMIKLFNNKHNSLKQNLNQGKVALSKENLNEILEDIPRHSYVRYLNKNTLNDNYFEECIKSLSDPYIYIVISSTGSSASEVISLFTHKIYNHVSLSFDKDLKTTISYNGGEKLTQPGLNREQIISFNKKSDASIMVYKLATTIKQKKKMIDTIKEINQQGSAYNLVGLITKISIRPNIMFCSQFVYHILEISNSNYFNMDQTKVKPTDFVEKDYYRKLEYCYEIKFNELDDTITS</sequence>
<dbReference type="Proteomes" id="UP000307747">
    <property type="component" value="Unassembled WGS sequence"/>
</dbReference>
<evidence type="ECO:0000256" key="1">
    <source>
        <dbReference type="SAM" id="Phobius"/>
    </source>
</evidence>
<dbReference type="SUPFAM" id="SSF54001">
    <property type="entry name" value="Cysteine proteinases"/>
    <property type="match status" value="1"/>
</dbReference>
<dbReference type="AlphaFoldDB" id="A0A5R9B856"/>